<dbReference type="AlphaFoldDB" id="A0A562QQQ9"/>
<reference evidence="1 2" key="1">
    <citation type="journal article" date="2015" name="Stand. Genomic Sci.">
        <title>Genomic Encyclopedia of Bacterial and Archaeal Type Strains, Phase III: the genomes of soil and plant-associated and newly described type strains.</title>
        <authorList>
            <person name="Whitman W.B."/>
            <person name="Woyke T."/>
            <person name="Klenk H.P."/>
            <person name="Zhou Y."/>
            <person name="Lilburn T.G."/>
            <person name="Beck B.J."/>
            <person name="De Vos P."/>
            <person name="Vandamme P."/>
            <person name="Eisen J.A."/>
            <person name="Garrity G."/>
            <person name="Hugenholtz P."/>
            <person name="Kyrpides N.C."/>
        </authorList>
    </citation>
    <scope>NUCLEOTIDE SEQUENCE [LARGE SCALE GENOMIC DNA]</scope>
    <source>
        <strain evidence="1 2">CGMCC 1.10116</strain>
    </source>
</reference>
<organism evidence="1 2">
    <name type="scientific">Halalkalibacter nanhaiisediminis</name>
    <dbReference type="NCBI Taxonomy" id="688079"/>
    <lineage>
        <taxon>Bacteria</taxon>
        <taxon>Bacillati</taxon>
        <taxon>Bacillota</taxon>
        <taxon>Bacilli</taxon>
        <taxon>Bacillales</taxon>
        <taxon>Bacillaceae</taxon>
        <taxon>Halalkalibacter</taxon>
    </lineage>
</organism>
<evidence type="ECO:0000313" key="1">
    <source>
        <dbReference type="EMBL" id="TWI59047.1"/>
    </source>
</evidence>
<dbReference type="Proteomes" id="UP000315711">
    <property type="component" value="Unassembled WGS sequence"/>
</dbReference>
<evidence type="ECO:0000313" key="2">
    <source>
        <dbReference type="Proteomes" id="UP000315711"/>
    </source>
</evidence>
<sequence length="94" mass="10650">MALDIELNDNVKKWIESKGSHLTVEAVSMNACCGGYEEFMTSPKKPNKPQNFNEFKIDNISVHVHRNILLKDKITLELSGFSFFKSISAKTTML</sequence>
<evidence type="ECO:0008006" key="3">
    <source>
        <dbReference type="Google" id="ProtNLM"/>
    </source>
</evidence>
<dbReference type="NCBIfam" id="NF041239">
    <property type="entry name" value="Moor_selen_rel"/>
    <property type="match status" value="1"/>
</dbReference>
<gene>
    <name evidence="1" type="ORF">IQ10_00758</name>
</gene>
<dbReference type="InterPro" id="IPR049744">
    <property type="entry name" value="CC/Se_fam"/>
</dbReference>
<dbReference type="RefSeq" id="WP_144449137.1">
    <property type="nucleotide sequence ID" value="NZ_VLKZ01000002.1"/>
</dbReference>
<dbReference type="EMBL" id="VLKZ01000002">
    <property type="protein sequence ID" value="TWI59047.1"/>
    <property type="molecule type" value="Genomic_DNA"/>
</dbReference>
<keyword evidence="2" id="KW-1185">Reference proteome</keyword>
<accession>A0A562QQQ9</accession>
<comment type="caution">
    <text evidence="1">The sequence shown here is derived from an EMBL/GenBank/DDBJ whole genome shotgun (WGS) entry which is preliminary data.</text>
</comment>
<dbReference type="OrthoDB" id="2908228at2"/>
<protein>
    <recommendedName>
        <fullName evidence="3">Fe-S cluster assembly iron-binding protein IscA</fullName>
    </recommendedName>
</protein>
<proteinExistence type="predicted"/>
<name>A0A562QQQ9_9BACI</name>